<dbReference type="AlphaFoldDB" id="A0A975GFE9"/>
<sequence>MEMKPDEDAVHILRKREFLALSASKSGMENVRAGGGSFERNFLRSKNCRTRLSDQRNKFSM</sequence>
<keyword evidence="2" id="KW-1185">Reference proteome</keyword>
<protein>
    <submittedName>
        <fullName evidence="1">Uncharacterized protein</fullName>
    </submittedName>
</protein>
<dbReference type="EMBL" id="CP061799">
    <property type="protein sequence ID" value="QTA79226.1"/>
    <property type="molecule type" value="Genomic_DNA"/>
</dbReference>
<organism evidence="1 2">
    <name type="scientific">Desulfonema limicola</name>
    <dbReference type="NCBI Taxonomy" id="45656"/>
    <lineage>
        <taxon>Bacteria</taxon>
        <taxon>Pseudomonadati</taxon>
        <taxon>Thermodesulfobacteriota</taxon>
        <taxon>Desulfobacteria</taxon>
        <taxon>Desulfobacterales</taxon>
        <taxon>Desulfococcaceae</taxon>
        <taxon>Desulfonema</taxon>
    </lineage>
</organism>
<gene>
    <name evidence="1" type="ORF">dnl_14810</name>
</gene>
<evidence type="ECO:0000313" key="2">
    <source>
        <dbReference type="Proteomes" id="UP000663720"/>
    </source>
</evidence>
<dbReference type="Proteomes" id="UP000663720">
    <property type="component" value="Chromosome"/>
</dbReference>
<reference evidence="1" key="1">
    <citation type="journal article" date="2021" name="Microb. Physiol.">
        <title>Proteogenomic Insights into the Physiology of Marine, Sulfate-Reducing, Filamentous Desulfonema limicola and Desulfonema magnum.</title>
        <authorList>
            <person name="Schnaars V."/>
            <person name="Wohlbrand L."/>
            <person name="Scheve S."/>
            <person name="Hinrichs C."/>
            <person name="Reinhardt R."/>
            <person name="Rabus R."/>
        </authorList>
    </citation>
    <scope>NUCLEOTIDE SEQUENCE</scope>
    <source>
        <strain evidence="1">5ac10</strain>
    </source>
</reference>
<name>A0A975GFE9_9BACT</name>
<accession>A0A975GFE9</accession>
<evidence type="ECO:0000313" key="1">
    <source>
        <dbReference type="EMBL" id="QTA79226.1"/>
    </source>
</evidence>
<dbReference type="KEGG" id="dli:dnl_14810"/>
<proteinExistence type="predicted"/>